<dbReference type="InterPro" id="IPR037883">
    <property type="entry name" value="Knr4/Smi1-like_sf"/>
</dbReference>
<comment type="caution">
    <text evidence="2">The sequence shown here is derived from an EMBL/GenBank/DDBJ whole genome shotgun (WGS) entry which is preliminary data.</text>
</comment>
<keyword evidence="3" id="KW-1185">Reference proteome</keyword>
<dbReference type="OrthoDB" id="5880263at2"/>
<organism evidence="2 3">
    <name type="scientific">Bacillus swezeyi</name>
    <dbReference type="NCBI Taxonomy" id="1925020"/>
    <lineage>
        <taxon>Bacteria</taxon>
        <taxon>Bacillati</taxon>
        <taxon>Bacillota</taxon>
        <taxon>Bacilli</taxon>
        <taxon>Bacillales</taxon>
        <taxon>Bacillaceae</taxon>
        <taxon>Bacillus</taxon>
    </lineage>
</organism>
<dbReference type="InterPro" id="IPR018958">
    <property type="entry name" value="Knr4/Smi1-like_dom"/>
</dbReference>
<gene>
    <name evidence="2" type="ORF">BW143_20110</name>
</gene>
<dbReference type="AlphaFoldDB" id="A0A1R1Q9E5"/>
<dbReference type="SUPFAM" id="SSF160631">
    <property type="entry name" value="SMI1/KNR4-like"/>
    <property type="match status" value="1"/>
</dbReference>
<dbReference type="RefSeq" id="WP_076762824.1">
    <property type="nucleotide sequence ID" value="NZ_JARMMK010000008.1"/>
</dbReference>
<accession>A0A1R1RLP8</accession>
<evidence type="ECO:0000313" key="3">
    <source>
        <dbReference type="Proteomes" id="UP000187367"/>
    </source>
</evidence>
<reference evidence="2 3" key="1">
    <citation type="submission" date="2017-01" db="EMBL/GenBank/DDBJ databases">
        <title>Bacillus phylogenomics.</title>
        <authorList>
            <person name="Dunlap C."/>
        </authorList>
    </citation>
    <scope>NUCLEOTIDE SEQUENCE [LARGE SCALE GENOMIC DNA]</scope>
    <source>
        <strain evidence="2 3">NRRL B-41282</strain>
    </source>
</reference>
<dbReference type="SMART" id="SM00860">
    <property type="entry name" value="SMI1_KNR4"/>
    <property type="match status" value="1"/>
</dbReference>
<dbReference type="Gene3D" id="3.40.1580.10">
    <property type="entry name" value="SMI1/KNR4-like"/>
    <property type="match status" value="1"/>
</dbReference>
<accession>A0A1R1Q9E5</accession>
<protein>
    <recommendedName>
        <fullName evidence="1">Knr4/Smi1-like domain-containing protein</fullName>
    </recommendedName>
</protein>
<dbReference type="EMBL" id="MTJL01000047">
    <property type="protein sequence ID" value="OMH99322.1"/>
    <property type="molecule type" value="Genomic_DNA"/>
</dbReference>
<dbReference type="Pfam" id="PF14567">
    <property type="entry name" value="SUKH_5"/>
    <property type="match status" value="1"/>
</dbReference>
<feature type="domain" description="Knr4/Smi1-like" evidence="1">
    <location>
        <begin position="22"/>
        <end position="135"/>
    </location>
</feature>
<evidence type="ECO:0000313" key="2">
    <source>
        <dbReference type="EMBL" id="OMH99322.1"/>
    </source>
</evidence>
<evidence type="ECO:0000259" key="1">
    <source>
        <dbReference type="SMART" id="SM00860"/>
    </source>
</evidence>
<name>A0A1R1Q9E5_9BACI</name>
<sequence length="154" mass="17942">MTYEKVEKLIDENKDHATITGGVSEEKVKFIENELNVNLPESYRWFLKKYGSGGIYAANILGYDLVSASVVEKTKEYRELYNLNEGLVVIEDIDIFAYCLDTNKMVDGECPVVVWAIQAGYGRTVEQDFLTFLFERLKEKKENWEEDEDWEDEE</sequence>
<dbReference type="Proteomes" id="UP000187367">
    <property type="component" value="Unassembled WGS sequence"/>
</dbReference>
<proteinExistence type="predicted"/>